<gene>
    <name evidence="1" type="ORF">RFULGI_LOCUS18573</name>
</gene>
<protein>
    <submittedName>
        <fullName evidence="1">4039_t:CDS:1</fullName>
    </submittedName>
</protein>
<name>A0A9N9K6B2_9GLOM</name>
<dbReference type="Proteomes" id="UP000789396">
    <property type="component" value="Unassembled WGS sequence"/>
</dbReference>
<reference evidence="1" key="1">
    <citation type="submission" date="2021-06" db="EMBL/GenBank/DDBJ databases">
        <authorList>
            <person name="Kallberg Y."/>
            <person name="Tangrot J."/>
            <person name="Rosling A."/>
        </authorList>
    </citation>
    <scope>NUCLEOTIDE SEQUENCE</scope>
    <source>
        <strain evidence="1">IN212</strain>
    </source>
</reference>
<feature type="non-terminal residue" evidence="1">
    <location>
        <position position="1"/>
    </location>
</feature>
<feature type="non-terminal residue" evidence="1">
    <location>
        <position position="174"/>
    </location>
</feature>
<comment type="caution">
    <text evidence="1">The sequence shown here is derived from an EMBL/GenBank/DDBJ whole genome shotgun (WGS) entry which is preliminary data.</text>
</comment>
<proteinExistence type="predicted"/>
<accession>A0A9N9K6B2</accession>
<evidence type="ECO:0000313" key="2">
    <source>
        <dbReference type="Proteomes" id="UP000789396"/>
    </source>
</evidence>
<dbReference type="EMBL" id="CAJVPZ010082572">
    <property type="protein sequence ID" value="CAG8809292.1"/>
    <property type="molecule type" value="Genomic_DNA"/>
</dbReference>
<organism evidence="1 2">
    <name type="scientific">Racocetra fulgida</name>
    <dbReference type="NCBI Taxonomy" id="60492"/>
    <lineage>
        <taxon>Eukaryota</taxon>
        <taxon>Fungi</taxon>
        <taxon>Fungi incertae sedis</taxon>
        <taxon>Mucoromycota</taxon>
        <taxon>Glomeromycotina</taxon>
        <taxon>Glomeromycetes</taxon>
        <taxon>Diversisporales</taxon>
        <taxon>Gigasporaceae</taxon>
        <taxon>Racocetra</taxon>
    </lineage>
</organism>
<keyword evidence="2" id="KW-1185">Reference proteome</keyword>
<dbReference type="OrthoDB" id="2428127at2759"/>
<dbReference type="AlphaFoldDB" id="A0A9N9K6B2"/>
<evidence type="ECO:0000313" key="1">
    <source>
        <dbReference type="EMBL" id="CAG8809292.1"/>
    </source>
</evidence>
<sequence length="174" mass="20176">ITRHCVVEITQHVRCVSQFFYNKQFYAILKIKSSINMNETEKEFVRYLKLDHGLQYKDGTFIHTKPLIDEGRLKIEEYTKVHIYEPTGEKQTSAWDIISKRFQTSECENSEHTSGHLPQEYLKLIIPILKITYVGNPLNSFKSYAKKSDKTELCQQFLAETVLVGGGLIIKNSN</sequence>